<evidence type="ECO:0000256" key="1">
    <source>
        <dbReference type="SAM" id="Phobius"/>
    </source>
</evidence>
<dbReference type="Proteomes" id="UP000076502">
    <property type="component" value="Unassembled WGS sequence"/>
</dbReference>
<evidence type="ECO:0000313" key="2">
    <source>
        <dbReference type="EMBL" id="KZC10901.1"/>
    </source>
</evidence>
<accession>A0A154PGC2</accession>
<gene>
    <name evidence="2" type="ORF">WN55_01600</name>
</gene>
<proteinExistence type="predicted"/>
<feature type="transmembrane region" description="Helical" evidence="1">
    <location>
        <begin position="44"/>
        <end position="65"/>
    </location>
</feature>
<keyword evidence="1" id="KW-0472">Membrane</keyword>
<sequence length="84" mass="9728">MRVALLGTLKPLHLILCDSGLKLGRYNCNRNGSKRKKKKGRRRIQCNLVSLFFISRLYLFATGIANKKERNLTAFFSHDLWCTL</sequence>
<dbReference type="AlphaFoldDB" id="A0A154PGC2"/>
<reference evidence="2 3" key="1">
    <citation type="submission" date="2015-07" db="EMBL/GenBank/DDBJ databases">
        <title>The genome of Dufourea novaeangliae.</title>
        <authorList>
            <person name="Pan H."/>
            <person name="Kapheim K."/>
        </authorList>
    </citation>
    <scope>NUCLEOTIDE SEQUENCE [LARGE SCALE GENOMIC DNA]</scope>
    <source>
        <strain evidence="2">0120121106</strain>
        <tissue evidence="2">Whole body</tissue>
    </source>
</reference>
<keyword evidence="1" id="KW-0812">Transmembrane</keyword>
<keyword evidence="3" id="KW-1185">Reference proteome</keyword>
<dbReference type="EMBL" id="KQ434899">
    <property type="protein sequence ID" value="KZC10901.1"/>
    <property type="molecule type" value="Genomic_DNA"/>
</dbReference>
<organism evidence="2 3">
    <name type="scientific">Dufourea novaeangliae</name>
    <name type="common">Sweat bee</name>
    <dbReference type="NCBI Taxonomy" id="178035"/>
    <lineage>
        <taxon>Eukaryota</taxon>
        <taxon>Metazoa</taxon>
        <taxon>Ecdysozoa</taxon>
        <taxon>Arthropoda</taxon>
        <taxon>Hexapoda</taxon>
        <taxon>Insecta</taxon>
        <taxon>Pterygota</taxon>
        <taxon>Neoptera</taxon>
        <taxon>Endopterygota</taxon>
        <taxon>Hymenoptera</taxon>
        <taxon>Apocrita</taxon>
        <taxon>Aculeata</taxon>
        <taxon>Apoidea</taxon>
        <taxon>Anthophila</taxon>
        <taxon>Halictidae</taxon>
        <taxon>Rophitinae</taxon>
        <taxon>Dufourea</taxon>
    </lineage>
</organism>
<keyword evidence="1" id="KW-1133">Transmembrane helix</keyword>
<name>A0A154PGC2_DUFNO</name>
<protein>
    <submittedName>
        <fullName evidence="2">Uncharacterized protein</fullName>
    </submittedName>
</protein>
<evidence type="ECO:0000313" key="3">
    <source>
        <dbReference type="Proteomes" id="UP000076502"/>
    </source>
</evidence>